<dbReference type="PROSITE" id="PS50870">
    <property type="entry name" value="AH"/>
    <property type="match status" value="1"/>
</dbReference>
<dbReference type="STRING" id="6526.A0A2C9JXZ7"/>
<evidence type="ECO:0000256" key="5">
    <source>
        <dbReference type="ARBA" id="ARBA00023136"/>
    </source>
</evidence>
<keyword evidence="7" id="KW-0732">Signal</keyword>
<feature type="chain" id="PRO_5013061828" description="AH domain-containing protein" evidence="7">
    <location>
        <begin position="23"/>
        <end position="419"/>
    </location>
</feature>
<dbReference type="GO" id="GO:0019904">
    <property type="term" value="F:protein domain specific binding"/>
    <property type="evidence" value="ECO:0007669"/>
    <property type="project" value="InterPro"/>
</dbReference>
<feature type="signal peptide" evidence="7">
    <location>
        <begin position="1"/>
        <end position="22"/>
    </location>
</feature>
<dbReference type="GO" id="GO:0005829">
    <property type="term" value="C:cytosol"/>
    <property type="evidence" value="ECO:0007669"/>
    <property type="project" value="UniProtKB-ARBA"/>
</dbReference>
<dbReference type="GO" id="GO:0034315">
    <property type="term" value="P:regulation of Arp2/3 complex-mediated actin nucleation"/>
    <property type="evidence" value="ECO:0007669"/>
    <property type="project" value="TreeGrafter"/>
</dbReference>
<evidence type="ECO:0000259" key="8">
    <source>
        <dbReference type="PROSITE" id="PS50870"/>
    </source>
</evidence>
<dbReference type="GO" id="GO:0006886">
    <property type="term" value="P:intracellular protein transport"/>
    <property type="evidence" value="ECO:0007669"/>
    <property type="project" value="TreeGrafter"/>
</dbReference>
<dbReference type="KEGG" id="bgt:106072503"/>
<evidence type="ECO:0000256" key="1">
    <source>
        <dbReference type="ARBA" id="ARBA00004394"/>
    </source>
</evidence>
<dbReference type="Gene3D" id="1.20.1270.60">
    <property type="entry name" value="Arfaptin homology (AH) domain/BAR domain"/>
    <property type="match status" value="1"/>
</dbReference>
<dbReference type="InterPro" id="IPR027267">
    <property type="entry name" value="AH/BAR_dom_sf"/>
</dbReference>
<gene>
    <name evidence="9" type="primary">106072503</name>
</gene>
<dbReference type="GO" id="GO:0070273">
    <property type="term" value="F:phosphatidylinositol-4-phosphate binding"/>
    <property type="evidence" value="ECO:0007669"/>
    <property type="project" value="UniProtKB-ARBA"/>
</dbReference>
<keyword evidence="4" id="KW-0333">Golgi apparatus</keyword>
<reference evidence="9" key="1">
    <citation type="submission" date="2020-05" db="UniProtKB">
        <authorList>
            <consortium name="EnsemblMetazoa"/>
        </authorList>
    </citation>
    <scope>IDENTIFICATION</scope>
    <source>
        <strain evidence="9">BB02</strain>
    </source>
</reference>
<dbReference type="PANTHER" id="PTHR12141:SF5">
    <property type="entry name" value="ARFAPTIN"/>
    <property type="match status" value="1"/>
</dbReference>
<dbReference type="Proteomes" id="UP000076420">
    <property type="component" value="Unassembled WGS sequence"/>
</dbReference>
<keyword evidence="5" id="KW-0472">Membrane</keyword>
<dbReference type="AlphaFoldDB" id="A0A2C9JXZ7"/>
<dbReference type="SMART" id="SM01015">
    <property type="entry name" value="Arfaptin"/>
    <property type="match status" value="1"/>
</dbReference>
<evidence type="ECO:0000256" key="4">
    <source>
        <dbReference type="ARBA" id="ARBA00023034"/>
    </source>
</evidence>
<dbReference type="FunFam" id="1.20.1270.60:FF:000003">
    <property type="entry name" value="arfaptin-2 isoform X1"/>
    <property type="match status" value="1"/>
</dbReference>
<evidence type="ECO:0000313" key="10">
    <source>
        <dbReference type="Proteomes" id="UP000076420"/>
    </source>
</evidence>
<feature type="compositionally biased region" description="Low complexity" evidence="6">
    <location>
        <begin position="139"/>
        <end position="157"/>
    </location>
</feature>
<dbReference type="Pfam" id="PF06456">
    <property type="entry name" value="Arfaptin"/>
    <property type="match status" value="1"/>
</dbReference>
<dbReference type="OrthoDB" id="9994780at2759"/>
<evidence type="ECO:0000256" key="3">
    <source>
        <dbReference type="ARBA" id="ARBA00022553"/>
    </source>
</evidence>
<dbReference type="VEuPathDB" id="VectorBase:BGLAX_034636"/>
<dbReference type="InterPro" id="IPR010504">
    <property type="entry name" value="AH_dom"/>
</dbReference>
<keyword evidence="3" id="KW-0597">Phosphoprotein</keyword>
<dbReference type="PANTHER" id="PTHR12141">
    <property type="entry name" value="ARFAPTIN-RELATED"/>
    <property type="match status" value="1"/>
</dbReference>
<sequence>MLPLSTHSFLLYTFNIHLTVLTNKVTNTVCVETQTQNCPLKWSTQAYTMTDLRTSSISPDDDNFERDLQEMLEDGPNLNEITSNVQGGTPQSVSATFVEKVGPFSAGTSSSGTTSANNYGSGPSGSRLTRSYTLPPATSNVPLSNSGSHSSGRSPNGDFIPKSVSLNAQSKIETLKEWSVNTFKTTKQFISERIGKATKTVDVEMETSIEALRETQRKYANILRLARAMTSHFYNVVQTQKALGEGFSELAQKSPELQEEFIYNCETQRTLVKNGEILLGALNFFTSSVNTLCHKTMEDTLLTVKHYEMARLQFDAYRADYESLESGPREAATQLKLEETKRKYEEHKVKFDRLRSDVQIKLRFLDENRIKVMHKQLLLFHNAVSAYFSGNASALEATLKQFNIQLKRPNAEKPSWIES</sequence>
<feature type="compositionally biased region" description="Polar residues" evidence="6">
    <location>
        <begin position="124"/>
        <end position="138"/>
    </location>
</feature>
<evidence type="ECO:0000256" key="2">
    <source>
        <dbReference type="ARBA" id="ARBA00004601"/>
    </source>
</evidence>
<dbReference type="VEuPathDB" id="VectorBase:BGLB009837"/>
<dbReference type="GO" id="GO:0000139">
    <property type="term" value="C:Golgi membrane"/>
    <property type="evidence" value="ECO:0007669"/>
    <property type="project" value="UniProtKB-SubCell"/>
</dbReference>
<dbReference type="SUPFAM" id="SSF103657">
    <property type="entry name" value="BAR/IMD domain-like"/>
    <property type="match status" value="1"/>
</dbReference>
<evidence type="ECO:0000256" key="7">
    <source>
        <dbReference type="SAM" id="SignalP"/>
    </source>
</evidence>
<dbReference type="GO" id="GO:0032588">
    <property type="term" value="C:trans-Golgi network membrane"/>
    <property type="evidence" value="ECO:0007669"/>
    <property type="project" value="UniProtKB-ARBA"/>
</dbReference>
<name>A0A2C9JXZ7_BIOGL</name>
<evidence type="ECO:0000256" key="6">
    <source>
        <dbReference type="SAM" id="MobiDB-lite"/>
    </source>
</evidence>
<organism evidence="9 10">
    <name type="scientific">Biomphalaria glabrata</name>
    <name type="common">Bloodfluke planorb</name>
    <name type="synonym">Freshwater snail</name>
    <dbReference type="NCBI Taxonomy" id="6526"/>
    <lineage>
        <taxon>Eukaryota</taxon>
        <taxon>Metazoa</taxon>
        <taxon>Spiralia</taxon>
        <taxon>Lophotrochozoa</taxon>
        <taxon>Mollusca</taxon>
        <taxon>Gastropoda</taxon>
        <taxon>Heterobranchia</taxon>
        <taxon>Euthyneura</taxon>
        <taxon>Panpulmonata</taxon>
        <taxon>Hygrophila</taxon>
        <taxon>Lymnaeoidea</taxon>
        <taxon>Planorbidae</taxon>
        <taxon>Biomphalaria</taxon>
    </lineage>
</organism>
<dbReference type="CDD" id="cd07660">
    <property type="entry name" value="BAR_Arfaptin"/>
    <property type="match status" value="1"/>
</dbReference>
<comment type="subcellular location">
    <subcellularLocation>
        <location evidence="1">Golgi apparatus membrane</location>
    </subcellularLocation>
    <subcellularLocation>
        <location evidence="2">Golgi apparatus</location>
        <location evidence="2">trans-Golgi network</location>
    </subcellularLocation>
</comment>
<feature type="domain" description="AH" evidence="8">
    <location>
        <begin position="200"/>
        <end position="400"/>
    </location>
</feature>
<feature type="compositionally biased region" description="Low complexity" evidence="6">
    <location>
        <begin position="105"/>
        <end position="121"/>
    </location>
</feature>
<dbReference type="InterPro" id="IPR030798">
    <property type="entry name" value="Arfaptin_fam"/>
</dbReference>
<feature type="region of interest" description="Disordered" evidence="6">
    <location>
        <begin position="104"/>
        <end position="162"/>
    </location>
</feature>
<accession>A0A2C9JXZ7</accession>
<dbReference type="EnsemblMetazoa" id="BGLB009837-RB">
    <property type="protein sequence ID" value="BGLB009837-PB"/>
    <property type="gene ID" value="BGLB009837"/>
</dbReference>
<evidence type="ECO:0000313" key="9">
    <source>
        <dbReference type="EnsemblMetazoa" id="BGLB009837-PB"/>
    </source>
</evidence>
<proteinExistence type="predicted"/>
<protein>
    <recommendedName>
        <fullName evidence="8">AH domain-containing protein</fullName>
    </recommendedName>
</protein>